<gene>
    <name evidence="2" type="primary">ORF83667</name>
</gene>
<feature type="compositionally biased region" description="Polar residues" evidence="1">
    <location>
        <begin position="283"/>
        <end position="296"/>
    </location>
</feature>
<dbReference type="AlphaFoldDB" id="A0A0B6ZVT7"/>
<organism evidence="2">
    <name type="scientific">Arion vulgaris</name>
    <dbReference type="NCBI Taxonomy" id="1028688"/>
    <lineage>
        <taxon>Eukaryota</taxon>
        <taxon>Metazoa</taxon>
        <taxon>Spiralia</taxon>
        <taxon>Lophotrochozoa</taxon>
        <taxon>Mollusca</taxon>
        <taxon>Gastropoda</taxon>
        <taxon>Heterobranchia</taxon>
        <taxon>Euthyneura</taxon>
        <taxon>Panpulmonata</taxon>
        <taxon>Eupulmonata</taxon>
        <taxon>Stylommatophora</taxon>
        <taxon>Helicina</taxon>
        <taxon>Arionoidea</taxon>
        <taxon>Arionidae</taxon>
        <taxon>Arion</taxon>
    </lineage>
</organism>
<dbReference type="GO" id="GO:0000423">
    <property type="term" value="P:mitophagy"/>
    <property type="evidence" value="ECO:0007669"/>
    <property type="project" value="InterPro"/>
</dbReference>
<reference evidence="2" key="1">
    <citation type="submission" date="2014-12" db="EMBL/GenBank/DDBJ databases">
        <title>Insight into the proteome of Arion vulgaris.</title>
        <authorList>
            <person name="Aradska J."/>
            <person name="Bulat T."/>
            <person name="Smidak R."/>
            <person name="Sarate P."/>
            <person name="Gangsoo J."/>
            <person name="Sialana F."/>
            <person name="Bilban M."/>
            <person name="Lubec G."/>
        </authorList>
    </citation>
    <scope>NUCLEOTIDE SEQUENCE</scope>
    <source>
        <tissue evidence="2">Skin</tissue>
    </source>
</reference>
<feature type="region of interest" description="Disordered" evidence="1">
    <location>
        <begin position="283"/>
        <end position="302"/>
    </location>
</feature>
<sequence>AASEMLTTIKNKMTVYCKHLQETISSLEKETAGDGEKAVVLAVYQEKCRNIYEDIDNDDSKVISDAALCKFLQTIAQLVLDLTFVEENSLIDQEFPPSSSLCSVRNIIETLQSVNNLADSVVQDKSIIDVLSSEIVECLYWRKGALLYMYCHTLNSQYSIDKMPSHYSQCLEDGVKFLTSMLCTRSSPNWLTNKLGTEMNKSSDPEEDDEDSLFAQGILSDTHLLALMYCGEMCYWHTQLKSLAEMFKLSKHSESNGTKITSLDKNVLQDSFEVDKNTYSDSNDSLIDSESQQSNIRETKDNSDTVVSNISAGGAVSSTDGIKNTIDIVKVGQLCLENYVKAAQGPMLIGGWKTTRAEEILQYFDNLKL</sequence>
<protein>
    <submittedName>
        <fullName evidence="2">Uncharacterized protein</fullName>
    </submittedName>
</protein>
<dbReference type="PANTHER" id="PTHR28494">
    <property type="entry name" value="UPF0600 PROTEIN C5ORF51"/>
    <property type="match status" value="1"/>
</dbReference>
<feature type="non-terminal residue" evidence="2">
    <location>
        <position position="1"/>
    </location>
</feature>
<name>A0A0B6ZVT7_9EUPU</name>
<dbReference type="InterPro" id="IPR037657">
    <property type="entry name" value="RIMC1"/>
</dbReference>
<evidence type="ECO:0000256" key="1">
    <source>
        <dbReference type="SAM" id="MobiDB-lite"/>
    </source>
</evidence>
<proteinExistence type="predicted"/>
<dbReference type="EMBL" id="HACG01025858">
    <property type="protein sequence ID" value="CEK72723.1"/>
    <property type="molecule type" value="Transcribed_RNA"/>
</dbReference>
<dbReference type="PANTHER" id="PTHR28494:SF1">
    <property type="entry name" value="RAB7A-INTERACTING MON1-CCZ1 COMPLEX SUBUNIT 1"/>
    <property type="match status" value="1"/>
</dbReference>
<dbReference type="Pfam" id="PF17716">
    <property type="entry name" value="RIMC1"/>
    <property type="match status" value="1"/>
</dbReference>
<evidence type="ECO:0000313" key="2">
    <source>
        <dbReference type="EMBL" id="CEK72723.1"/>
    </source>
</evidence>
<accession>A0A0B6ZVT7</accession>